<dbReference type="OrthoDB" id="3039677at2759"/>
<dbReference type="AlphaFoldDB" id="A0A9W8MRM1"/>
<accession>A0A9W8MRM1</accession>
<dbReference type="Proteomes" id="UP001148786">
    <property type="component" value="Unassembled WGS sequence"/>
</dbReference>
<dbReference type="EMBL" id="JANKHO010001551">
    <property type="protein sequence ID" value="KAJ3500743.1"/>
    <property type="molecule type" value="Genomic_DNA"/>
</dbReference>
<protein>
    <recommendedName>
        <fullName evidence="3">DUF4218 domain-containing protein</fullName>
    </recommendedName>
</protein>
<evidence type="ECO:0008006" key="3">
    <source>
        <dbReference type="Google" id="ProtNLM"/>
    </source>
</evidence>
<sequence>MRAEIFNDAGIRWSELLRLPYFDITRNVVVDSMHNLFLGLIKEHFCGILGIALPSREEEPVLDIEFGQIPASFTSKERKSVEKLRKWLQAPLASTFSSGPKQALKKMKSLHLAALKFACEQLRCPSTVNKPRTTKGHWANSLLTWRLAQTERWAPGADTSTPHGFVLSQDEVEEIWSDIRELLTPSWLTSVPSNVGSFAHGKLKADQWRTLGTTYLPLSLIRLWGSSQANNARSRRCHEILEVTMSLLCAVIIATSHTMSQANADAYLMHMHNYIISVKRLFPTYKFCPNHHMALHIHEFLIRFGPVHAWWTFPFERLIGMLQRMPSSGKIGELEETITKAFTRAANLRALPLKAGCPEIIQNCQPMFQKMTNLNVRDALVPDMRAFALIMEPSAEGDNPVWADLTKRPGKQSMVNSARVTSLARALTSFSPTTSFVNPTSRSPLHRRFYDIQRFQILWKTSSGLMAIDQWTKGAMSVTDSGSGALAAAIPPSSLYSPV</sequence>
<organism evidence="1 2">
    <name type="scientific">Agrocybe chaxingu</name>
    <dbReference type="NCBI Taxonomy" id="84603"/>
    <lineage>
        <taxon>Eukaryota</taxon>
        <taxon>Fungi</taxon>
        <taxon>Dikarya</taxon>
        <taxon>Basidiomycota</taxon>
        <taxon>Agaricomycotina</taxon>
        <taxon>Agaricomycetes</taxon>
        <taxon>Agaricomycetidae</taxon>
        <taxon>Agaricales</taxon>
        <taxon>Agaricineae</taxon>
        <taxon>Strophariaceae</taxon>
        <taxon>Agrocybe</taxon>
    </lineage>
</organism>
<evidence type="ECO:0000313" key="1">
    <source>
        <dbReference type="EMBL" id="KAJ3500743.1"/>
    </source>
</evidence>
<comment type="caution">
    <text evidence="1">The sequence shown here is derived from an EMBL/GenBank/DDBJ whole genome shotgun (WGS) entry which is preliminary data.</text>
</comment>
<dbReference type="PANTHER" id="PTHR46579">
    <property type="entry name" value="F5/8 TYPE C DOMAIN-CONTAINING PROTEIN-RELATED"/>
    <property type="match status" value="1"/>
</dbReference>
<evidence type="ECO:0000313" key="2">
    <source>
        <dbReference type="Proteomes" id="UP001148786"/>
    </source>
</evidence>
<reference evidence="1" key="1">
    <citation type="submission" date="2022-07" db="EMBL/GenBank/DDBJ databases">
        <title>Genome Sequence of Agrocybe chaxingu.</title>
        <authorList>
            <person name="Buettner E."/>
        </authorList>
    </citation>
    <scope>NUCLEOTIDE SEQUENCE</scope>
    <source>
        <strain evidence="1">MP-N11</strain>
    </source>
</reference>
<dbReference type="PANTHER" id="PTHR46579:SF1">
    <property type="entry name" value="F5_8 TYPE C DOMAIN-CONTAINING PROTEIN"/>
    <property type="match status" value="1"/>
</dbReference>
<name>A0A9W8MRM1_9AGAR</name>
<keyword evidence="2" id="KW-1185">Reference proteome</keyword>
<proteinExistence type="predicted"/>
<gene>
    <name evidence="1" type="ORF">NLJ89_g9653</name>
</gene>